<reference evidence="13" key="1">
    <citation type="submission" date="2016-11" db="EMBL/GenBank/DDBJ databases">
        <authorList>
            <person name="Varghese N."/>
            <person name="Submissions S."/>
        </authorList>
    </citation>
    <scope>NUCLEOTIDE SEQUENCE [LARGE SCALE GENOMIC DNA]</scope>
    <source>
        <strain evidence="13">DSM 18569</strain>
    </source>
</reference>
<dbReference type="GO" id="GO:0009007">
    <property type="term" value="F:site-specific DNA-methyltransferase (adenine-specific) activity"/>
    <property type="evidence" value="ECO:0007669"/>
    <property type="project" value="UniProtKB-EC"/>
</dbReference>
<dbReference type="SUPFAM" id="SSF53335">
    <property type="entry name" value="S-adenosyl-L-methionine-dependent methyltransferases"/>
    <property type="match status" value="1"/>
</dbReference>
<dbReference type="RefSeq" id="WP_073280787.1">
    <property type="nucleotide sequence ID" value="NZ_FRAS01000001.1"/>
</dbReference>
<dbReference type="InterPro" id="IPR055573">
    <property type="entry name" value="DUF7149"/>
</dbReference>
<dbReference type="InterPro" id="IPR029063">
    <property type="entry name" value="SAM-dependent_MTases_sf"/>
</dbReference>
<evidence type="ECO:0000256" key="6">
    <source>
        <dbReference type="ARBA" id="ARBA00023125"/>
    </source>
</evidence>
<dbReference type="GO" id="GO:0003677">
    <property type="term" value="F:DNA binding"/>
    <property type="evidence" value="ECO:0007669"/>
    <property type="project" value="UniProtKB-KW"/>
</dbReference>
<evidence type="ECO:0000256" key="2">
    <source>
        <dbReference type="ARBA" id="ARBA00022603"/>
    </source>
</evidence>
<dbReference type="OrthoDB" id="32195at2"/>
<sequence>MLQPRYLSPDTATAALRRLKPTPDELTAFRQHLAEMLRHLDPNKIERHGETHILDFLRSVSRPPEGGTRYGNVQDKRDLVLHLGDTADSPVGVVLEIKGPRNPKEMLAPDDLNRKALHQLLLYYLEDRTDDKADDFKRLIVTTGYEWYVFDALDFHRLFFKDKGFVKDFQTWKAGAKAATDTDFFYKSIASKKLAALEGELPVVYVDLRPGVPTAPARLTALYRLFHPAYLLKEPLTGRRDPNTLNQEFYHELLYLMGLREDKQAGVRRIGRCPEDARQHGSLLENTLRKLETGHGLNYVPEADRLRYGDTPAAQREGVALALCLMWVNRLLFLKLLEGQMVRYHDAAHAAAFRFLHPQRLSDYDEVQTLFFEVLNRAPADRTPDVLAAFPEVPYLNSSLFEPSELEHQALDVSGLRDGLGLAPFPGSVLSRKGAPVVPTTTAHTSAAPQWKALPYLLHFLDAYDFATDPTTSHAAPPAEAPVAPAARPLLSAAVLGLVFEKINGYKDGSFYTPGFVTMYMARQTLGRAVVRHFRQAPDFPELAQCDTLDDLLDAVAPAKRPRRREYAAHFNTLTVLDPAVGSGHFLVSALNELLALKSRLGLFLDEEGAVLPYSLDVEHDELVVTDADGLPAPYRVGSFDAETGQRTVGPERTRLQQALFREKRALMEHALFGVDLNPNSVRICRLRLWIELLKHAYYKPDTQWRELETLPNLDLNVKTGNSLLARFPLDADLSEVFQKGKFSLKEYRGAVHDYFSSRGRDDKNRLLGFFQQLKEQFTAVLHKKDKKREELRLARNKIIVLSTQTSLLPETKKQEEARHFAVRQLELRAAQLQADIDAHEQGALYRDAFEWRFEFPEVLDEAGRFRGFDVVLGNPPYIRQEEFSALKPYLKQRFATFDGKADLYVYFLELGLGLLKPGGELSYIAPNKWLRAGYGAPLRRWLPATNTLVEFLDFGDLPVFAEATTYPAILSVSRAVPTPDSRFRAALLPKLPPPLLDTLVLDHARPVTQAGLQPEGWNLADDASQELLTKMKAAGTPLGEYVGGKIYYGIKTGLNPVFVIKEDVRNKLVAEDPKSAEILRPFAAGRDVKRYQPLVTTNYLVSLPSGWTRKKLGWTKNKRGVYAIPPVTSPKYKTPWDVLVAHYPAVAAYLLPHEAAAAARADKGHYWWELRACDYYDEFEKNKIVYQVFQVKPVFTLDTQGTYVNNATYIIPGEDYFLLGILNSKIGWMLIENYCTQIQNGYQLIFDYFGKIPIPAATAEEQAAVAALVEQVLAAKAADAAADTQALETQLDALVAALYGVALPA</sequence>
<feature type="domain" description="Type II methyltransferase M.TaqI-like" evidence="8">
    <location>
        <begin position="671"/>
        <end position="961"/>
    </location>
</feature>
<dbReference type="Pfam" id="PF12950">
    <property type="entry name" value="TaqI_C"/>
    <property type="match status" value="1"/>
</dbReference>
<evidence type="ECO:0000313" key="13">
    <source>
        <dbReference type="Proteomes" id="UP000183947"/>
    </source>
</evidence>
<keyword evidence="2 12" id="KW-0489">Methyltransferase</keyword>
<dbReference type="Pfam" id="PF23653">
    <property type="entry name" value="DUF7149"/>
    <property type="match status" value="1"/>
</dbReference>
<evidence type="ECO:0000259" key="9">
    <source>
        <dbReference type="Pfam" id="PF12950"/>
    </source>
</evidence>
<dbReference type="InterPro" id="IPR050953">
    <property type="entry name" value="N4_N6_ade-DNA_methylase"/>
</dbReference>
<dbReference type="Gene3D" id="3.40.50.150">
    <property type="entry name" value="Vaccinia Virus protein VP39"/>
    <property type="match status" value="2"/>
</dbReference>
<evidence type="ECO:0000313" key="12">
    <source>
        <dbReference type="EMBL" id="SHK04294.1"/>
    </source>
</evidence>
<dbReference type="PANTHER" id="PTHR33841">
    <property type="entry name" value="DNA METHYLTRANSFERASE YEEA-RELATED"/>
    <property type="match status" value="1"/>
</dbReference>
<dbReference type="PROSITE" id="PS00092">
    <property type="entry name" value="N6_MTASE"/>
    <property type="match status" value="1"/>
</dbReference>
<keyword evidence="4" id="KW-0949">S-adenosyl-L-methionine</keyword>
<dbReference type="Proteomes" id="UP000183947">
    <property type="component" value="Unassembled WGS sequence"/>
</dbReference>
<evidence type="ECO:0000256" key="3">
    <source>
        <dbReference type="ARBA" id="ARBA00022679"/>
    </source>
</evidence>
<dbReference type="Pfam" id="PF07669">
    <property type="entry name" value="Eco57I"/>
    <property type="match status" value="1"/>
</dbReference>
<feature type="domain" description="TaqI-like C-terminal specificity" evidence="9">
    <location>
        <begin position="1082"/>
        <end position="1255"/>
    </location>
</feature>
<keyword evidence="13" id="KW-1185">Reference proteome</keyword>
<dbReference type="PANTHER" id="PTHR33841:SF1">
    <property type="entry name" value="DNA METHYLTRANSFERASE A"/>
    <property type="match status" value="1"/>
</dbReference>
<dbReference type="GO" id="GO:0032259">
    <property type="term" value="P:methylation"/>
    <property type="evidence" value="ECO:0007669"/>
    <property type="project" value="UniProtKB-KW"/>
</dbReference>
<dbReference type="Pfam" id="PF25120">
    <property type="entry name" value="DUF7814"/>
    <property type="match status" value="1"/>
</dbReference>
<dbReference type="InterPro" id="IPR002052">
    <property type="entry name" value="DNA_methylase_N6_adenine_CS"/>
</dbReference>
<dbReference type="GO" id="GO:0009307">
    <property type="term" value="P:DNA restriction-modification system"/>
    <property type="evidence" value="ECO:0007669"/>
    <property type="project" value="UniProtKB-KW"/>
</dbReference>
<protein>
    <recommendedName>
        <fullName evidence="1">site-specific DNA-methyltransferase (adenine-specific)</fullName>
        <ecNumber evidence="1">2.1.1.72</ecNumber>
    </recommendedName>
</protein>
<dbReference type="InterPro" id="IPR025931">
    <property type="entry name" value="TaqI_C"/>
</dbReference>
<dbReference type="PRINTS" id="PR00507">
    <property type="entry name" value="N12N6MTFRASE"/>
</dbReference>
<name>A0A1M6P8Q2_9BACT</name>
<dbReference type="STRING" id="1121959.SAMN02746009_00157"/>
<feature type="domain" description="DUF7149" evidence="10">
    <location>
        <begin position="15"/>
        <end position="236"/>
    </location>
</feature>
<dbReference type="EMBL" id="FRAS01000001">
    <property type="protein sequence ID" value="SHK04294.1"/>
    <property type="molecule type" value="Genomic_DNA"/>
</dbReference>
<keyword evidence="3" id="KW-0808">Transferase</keyword>
<evidence type="ECO:0000256" key="5">
    <source>
        <dbReference type="ARBA" id="ARBA00022747"/>
    </source>
</evidence>
<evidence type="ECO:0000259" key="10">
    <source>
        <dbReference type="Pfam" id="PF23653"/>
    </source>
</evidence>
<gene>
    <name evidence="12" type="ORF">SAMN02746009_00157</name>
</gene>
<evidence type="ECO:0000256" key="4">
    <source>
        <dbReference type="ARBA" id="ARBA00022691"/>
    </source>
</evidence>
<keyword evidence="6" id="KW-0238">DNA-binding</keyword>
<dbReference type="InterPro" id="IPR011639">
    <property type="entry name" value="MethylTrfase_TaqI-like_dom"/>
</dbReference>
<evidence type="ECO:0000259" key="11">
    <source>
        <dbReference type="Pfam" id="PF25120"/>
    </source>
</evidence>
<dbReference type="EC" id="2.1.1.72" evidence="1"/>
<evidence type="ECO:0000256" key="7">
    <source>
        <dbReference type="ARBA" id="ARBA00047942"/>
    </source>
</evidence>
<evidence type="ECO:0000259" key="8">
    <source>
        <dbReference type="Pfam" id="PF07669"/>
    </source>
</evidence>
<accession>A0A1M6P8Q2</accession>
<keyword evidence="5" id="KW-0680">Restriction system</keyword>
<evidence type="ECO:0000256" key="1">
    <source>
        <dbReference type="ARBA" id="ARBA00011900"/>
    </source>
</evidence>
<comment type="catalytic activity">
    <reaction evidence="7">
        <text>a 2'-deoxyadenosine in DNA + S-adenosyl-L-methionine = an N(6)-methyl-2'-deoxyadenosine in DNA + S-adenosyl-L-homocysteine + H(+)</text>
        <dbReference type="Rhea" id="RHEA:15197"/>
        <dbReference type="Rhea" id="RHEA-COMP:12418"/>
        <dbReference type="Rhea" id="RHEA-COMP:12419"/>
        <dbReference type="ChEBI" id="CHEBI:15378"/>
        <dbReference type="ChEBI" id="CHEBI:57856"/>
        <dbReference type="ChEBI" id="CHEBI:59789"/>
        <dbReference type="ChEBI" id="CHEBI:90615"/>
        <dbReference type="ChEBI" id="CHEBI:90616"/>
        <dbReference type="EC" id="2.1.1.72"/>
    </reaction>
</comment>
<proteinExistence type="predicted"/>
<organism evidence="12 13">
    <name type="scientific">Hymenobacter psychrotolerans DSM 18569</name>
    <dbReference type="NCBI Taxonomy" id="1121959"/>
    <lineage>
        <taxon>Bacteria</taxon>
        <taxon>Pseudomonadati</taxon>
        <taxon>Bacteroidota</taxon>
        <taxon>Cytophagia</taxon>
        <taxon>Cytophagales</taxon>
        <taxon>Hymenobacteraceae</taxon>
        <taxon>Hymenobacter</taxon>
    </lineage>
</organism>
<feature type="domain" description="DUF7814" evidence="11">
    <location>
        <begin position="243"/>
        <end position="470"/>
    </location>
</feature>
<dbReference type="InterPro" id="IPR056716">
    <property type="entry name" value="DUF7814"/>
</dbReference>